<dbReference type="InterPro" id="IPR019261">
    <property type="entry name" value="PARG_cat_microbial"/>
</dbReference>
<organism evidence="3 4">
    <name type="scientific">Verticillium longisporum</name>
    <name type="common">Verticillium dahliae var. longisporum</name>
    <dbReference type="NCBI Taxonomy" id="100787"/>
    <lineage>
        <taxon>Eukaryota</taxon>
        <taxon>Fungi</taxon>
        <taxon>Dikarya</taxon>
        <taxon>Ascomycota</taxon>
        <taxon>Pezizomycotina</taxon>
        <taxon>Sordariomycetes</taxon>
        <taxon>Hypocreomycetidae</taxon>
        <taxon>Glomerellales</taxon>
        <taxon>Plectosphaerellaceae</taxon>
        <taxon>Verticillium</taxon>
    </lineage>
</organism>
<comment type="caution">
    <text evidence="3">The sequence shown here is derived from an EMBL/GenBank/DDBJ whole genome shotgun (WGS) entry which is preliminary data.</text>
</comment>
<reference evidence="3" key="1">
    <citation type="journal article" date="2021" name="Mol. Plant Pathol.">
        <title>A 20-kb lineage-specific genomic region tames virulence in pathogenic amphidiploid Verticillium longisporum.</title>
        <authorList>
            <person name="Harting R."/>
            <person name="Starke J."/>
            <person name="Kusch H."/>
            <person name="Poggeler S."/>
            <person name="Maurus I."/>
            <person name="Schluter R."/>
            <person name="Landesfeind M."/>
            <person name="Bulla I."/>
            <person name="Nowrousian M."/>
            <person name="de Jonge R."/>
            <person name="Stahlhut G."/>
            <person name="Hoff K.J."/>
            <person name="Asshauer K.P."/>
            <person name="Thurmer A."/>
            <person name="Stanke M."/>
            <person name="Daniel R."/>
            <person name="Morgenstern B."/>
            <person name="Thomma B.P.H.J."/>
            <person name="Kronstad J.W."/>
            <person name="Braus-Stromeyer S.A."/>
            <person name="Braus G.H."/>
        </authorList>
    </citation>
    <scope>NUCLEOTIDE SEQUENCE</scope>
    <source>
        <strain evidence="3">Vl32</strain>
    </source>
</reference>
<dbReference type="Proteomes" id="UP000689129">
    <property type="component" value="Unassembled WGS sequence"/>
</dbReference>
<name>A0A8I2ZBJ4_VERLO</name>
<evidence type="ECO:0000256" key="1">
    <source>
        <dbReference type="SAM" id="MobiDB-lite"/>
    </source>
</evidence>
<dbReference type="NCBIfam" id="TIGR02452">
    <property type="entry name" value="TIGR02452 family protein"/>
    <property type="match status" value="1"/>
</dbReference>
<evidence type="ECO:0000313" key="4">
    <source>
        <dbReference type="Proteomes" id="UP000689129"/>
    </source>
</evidence>
<dbReference type="AlphaFoldDB" id="A0A8I2ZBJ4"/>
<feature type="compositionally biased region" description="Acidic residues" evidence="1">
    <location>
        <begin position="294"/>
        <end position="310"/>
    </location>
</feature>
<dbReference type="PANTHER" id="PTHR35596:SF1">
    <property type="entry name" value="MICROBIAL-TYPE PARG CATALYTIC DOMAIN-CONTAINING PROTEIN"/>
    <property type="match status" value="1"/>
</dbReference>
<gene>
    <name evidence="3" type="ORF">HYQ45_013030</name>
</gene>
<feature type="domain" description="Microbial-type PARG catalytic" evidence="2">
    <location>
        <begin position="59"/>
        <end position="151"/>
    </location>
</feature>
<evidence type="ECO:0000313" key="3">
    <source>
        <dbReference type="EMBL" id="KAG7125632.1"/>
    </source>
</evidence>
<protein>
    <recommendedName>
        <fullName evidence="2">Microbial-type PARG catalytic domain-containing protein</fullName>
    </recommendedName>
</protein>
<dbReference type="EMBL" id="JAEMWZ010000310">
    <property type="protein sequence ID" value="KAG7125632.1"/>
    <property type="molecule type" value="Genomic_DNA"/>
</dbReference>
<accession>A0A8I2ZBJ4</accession>
<feature type="region of interest" description="Disordered" evidence="1">
    <location>
        <begin position="291"/>
        <end position="310"/>
    </location>
</feature>
<evidence type="ECO:0000259" key="2">
    <source>
        <dbReference type="Pfam" id="PF10021"/>
    </source>
</evidence>
<dbReference type="Pfam" id="PF10021">
    <property type="entry name" value="PARG_cat_microb"/>
    <property type="match status" value="1"/>
</dbReference>
<sequence length="356" mass="38878">MGRTQPSIGQPPASFRRAARAKKAKATINQVVPGLLPTHPRARRGLDAAELIVNPPPRTSDREPHALRLRLQSADTLKAARALVDADASVRVAVLNMASPLHPGGGFLSGASSQEESLCMRTTLLPSLKDEYYRLPELGAIYTPDVMVFRDADGGDEVLEKRNRWFVDCITAAMLRNPEVERDDEKGWGRYVNAKDRELAVSKMRMVMRICQDKGVKKIVLGAWGCGAYGNPVGEVAAAWRKVLLPRIDSKGKRAAETWNGVEECVFAIKDPGMADAFAVAFGDGLEREAVGEANEDDEDDDKDDEDDETAELEAKIVELRARIRNANPAIGRALQPVLAGLIAQLPEGHPKRSTV</sequence>
<dbReference type="PANTHER" id="PTHR35596">
    <property type="entry name" value="DUF2263 DOMAIN-CONTAINING PROTEIN"/>
    <property type="match status" value="1"/>
</dbReference>
<proteinExistence type="predicted"/>
<feature type="region of interest" description="Disordered" evidence="1">
    <location>
        <begin position="1"/>
        <end position="22"/>
    </location>
</feature>
<dbReference type="InterPro" id="IPR012664">
    <property type="entry name" value="CHP02452"/>
</dbReference>
<dbReference type="OrthoDB" id="9985428at2759"/>